<dbReference type="InterPro" id="IPR016136">
    <property type="entry name" value="DNA_helicase_N/primase_C"/>
</dbReference>
<comment type="subunit">
    <text evidence="2">Homohexamer.</text>
</comment>
<evidence type="ECO:0000256" key="9">
    <source>
        <dbReference type="ARBA" id="ARBA00023125"/>
    </source>
</evidence>
<dbReference type="GO" id="GO:0006269">
    <property type="term" value="P:DNA replication, synthesis of primer"/>
    <property type="evidence" value="ECO:0007669"/>
    <property type="project" value="UniProtKB-UniRule"/>
</dbReference>
<dbReference type="InterPro" id="IPR007694">
    <property type="entry name" value="DNA_helicase_DnaB-like_C"/>
</dbReference>
<dbReference type="InterPro" id="IPR007693">
    <property type="entry name" value="DNA_helicase_DnaB-like_N"/>
</dbReference>
<dbReference type="AlphaFoldDB" id="A0A7G5IFV0"/>
<dbReference type="InterPro" id="IPR036185">
    <property type="entry name" value="DNA_heli_DnaB-like_N_sf"/>
</dbReference>
<evidence type="ECO:0000256" key="6">
    <source>
        <dbReference type="ARBA" id="ARBA00022801"/>
    </source>
</evidence>
<evidence type="ECO:0000256" key="10">
    <source>
        <dbReference type="ARBA" id="ARBA00023235"/>
    </source>
</evidence>
<dbReference type="Gene3D" id="3.40.50.300">
    <property type="entry name" value="P-loop containing nucleotide triphosphate hydrolases"/>
    <property type="match status" value="1"/>
</dbReference>
<name>A0A7G5IFV0_9SPHN</name>
<evidence type="ECO:0000256" key="3">
    <source>
        <dbReference type="ARBA" id="ARBA00022515"/>
    </source>
</evidence>
<dbReference type="EC" id="5.6.2.3" evidence="13 14"/>
<dbReference type="PROSITE" id="PS51199">
    <property type="entry name" value="SF4_HELICASE"/>
    <property type="match status" value="1"/>
</dbReference>
<dbReference type="GO" id="GO:0016787">
    <property type="term" value="F:hydrolase activity"/>
    <property type="evidence" value="ECO:0007669"/>
    <property type="project" value="UniProtKB-KW"/>
</dbReference>
<dbReference type="GO" id="GO:0043139">
    <property type="term" value="F:5'-3' DNA helicase activity"/>
    <property type="evidence" value="ECO:0007669"/>
    <property type="project" value="UniProtKB-EC"/>
</dbReference>
<evidence type="ECO:0000256" key="8">
    <source>
        <dbReference type="ARBA" id="ARBA00022840"/>
    </source>
</evidence>
<evidence type="ECO:0000256" key="14">
    <source>
        <dbReference type="RuleBase" id="RU362085"/>
    </source>
</evidence>
<comment type="similarity">
    <text evidence="1 14">Belongs to the helicase family. DnaB subfamily.</text>
</comment>
<dbReference type="GO" id="GO:0003677">
    <property type="term" value="F:DNA binding"/>
    <property type="evidence" value="ECO:0007669"/>
    <property type="project" value="UniProtKB-UniRule"/>
</dbReference>
<reference evidence="16 17" key="1">
    <citation type="submission" date="2020-07" db="EMBL/GenBank/DDBJ databases">
        <title>Complete genome sequence for Sandaracinobacter sp. M6.</title>
        <authorList>
            <person name="Tang Y."/>
            <person name="Liu Q."/>
            <person name="Guo Z."/>
            <person name="Lei P."/>
            <person name="Huang B."/>
        </authorList>
    </citation>
    <scope>NUCLEOTIDE SEQUENCE [LARGE SCALE GENOMIC DNA]</scope>
    <source>
        <strain evidence="16 17">M6</strain>
    </source>
</reference>
<comment type="catalytic activity">
    <reaction evidence="12 14">
        <text>ATP + H2O = ADP + phosphate + H(+)</text>
        <dbReference type="Rhea" id="RHEA:13065"/>
        <dbReference type="ChEBI" id="CHEBI:15377"/>
        <dbReference type="ChEBI" id="CHEBI:15378"/>
        <dbReference type="ChEBI" id="CHEBI:30616"/>
        <dbReference type="ChEBI" id="CHEBI:43474"/>
        <dbReference type="ChEBI" id="CHEBI:456216"/>
        <dbReference type="EC" id="5.6.2.3"/>
    </reaction>
</comment>
<evidence type="ECO:0000256" key="2">
    <source>
        <dbReference type="ARBA" id="ARBA00011643"/>
    </source>
</evidence>
<dbReference type="NCBIfam" id="NF006606">
    <property type="entry name" value="PRK09165.1"/>
    <property type="match status" value="1"/>
</dbReference>
<dbReference type="Proteomes" id="UP000515292">
    <property type="component" value="Chromosome"/>
</dbReference>
<evidence type="ECO:0000313" key="17">
    <source>
        <dbReference type="Proteomes" id="UP000515292"/>
    </source>
</evidence>
<keyword evidence="4 14" id="KW-0235">DNA replication</keyword>
<dbReference type="SUPFAM" id="SSF52540">
    <property type="entry name" value="P-loop containing nucleoside triphosphate hydrolases"/>
    <property type="match status" value="1"/>
</dbReference>
<dbReference type="PANTHER" id="PTHR30153:SF2">
    <property type="entry name" value="REPLICATIVE DNA HELICASE"/>
    <property type="match status" value="1"/>
</dbReference>
<keyword evidence="17" id="KW-1185">Reference proteome</keyword>
<dbReference type="PANTHER" id="PTHR30153">
    <property type="entry name" value="REPLICATIVE DNA HELICASE DNAB"/>
    <property type="match status" value="1"/>
</dbReference>
<evidence type="ECO:0000256" key="1">
    <source>
        <dbReference type="ARBA" id="ARBA00008428"/>
    </source>
</evidence>
<protein>
    <recommendedName>
        <fullName evidence="13 14">Replicative DNA helicase</fullName>
        <ecNumber evidence="13 14">5.6.2.3</ecNumber>
    </recommendedName>
</protein>
<evidence type="ECO:0000259" key="15">
    <source>
        <dbReference type="PROSITE" id="PS51199"/>
    </source>
</evidence>
<comment type="function">
    <text evidence="11 14">The main replicative DNA helicase, it participates in initiation and elongation during chromosome replication. Travels ahead of the DNA replisome, separating dsDNA into templates for DNA synthesis. A processive ATP-dependent 5'-3' DNA helicase it has DNA-dependent ATPase activity.</text>
</comment>
<dbReference type="InterPro" id="IPR027417">
    <property type="entry name" value="P-loop_NTPase"/>
</dbReference>
<dbReference type="GO" id="GO:0005524">
    <property type="term" value="F:ATP binding"/>
    <property type="evidence" value="ECO:0007669"/>
    <property type="project" value="UniProtKB-UniRule"/>
</dbReference>
<evidence type="ECO:0000256" key="13">
    <source>
        <dbReference type="NCBIfam" id="TIGR00665"/>
    </source>
</evidence>
<evidence type="ECO:0000256" key="7">
    <source>
        <dbReference type="ARBA" id="ARBA00022806"/>
    </source>
</evidence>
<evidence type="ECO:0000256" key="5">
    <source>
        <dbReference type="ARBA" id="ARBA00022741"/>
    </source>
</evidence>
<feature type="domain" description="SF4 helicase" evidence="15">
    <location>
        <begin position="193"/>
        <end position="489"/>
    </location>
</feature>
<dbReference type="SUPFAM" id="SSF48024">
    <property type="entry name" value="N-terminal domain of DnaB helicase"/>
    <property type="match status" value="1"/>
</dbReference>
<dbReference type="Gene3D" id="1.10.860.10">
    <property type="entry name" value="DNAb Helicase, Chain A"/>
    <property type="match status" value="1"/>
</dbReference>
<keyword evidence="10" id="KW-0413">Isomerase</keyword>
<evidence type="ECO:0000256" key="11">
    <source>
        <dbReference type="ARBA" id="ARBA00044932"/>
    </source>
</evidence>
<keyword evidence="7 14" id="KW-0347">Helicase</keyword>
<keyword evidence="5 14" id="KW-0547">Nucleotide-binding</keyword>
<dbReference type="Pfam" id="PF00772">
    <property type="entry name" value="DnaB"/>
    <property type="match status" value="1"/>
</dbReference>
<dbReference type="GO" id="GO:0005829">
    <property type="term" value="C:cytosol"/>
    <property type="evidence" value="ECO:0007669"/>
    <property type="project" value="TreeGrafter"/>
</dbReference>
<accession>A0A7G5IFV0</accession>
<dbReference type="GO" id="GO:1990077">
    <property type="term" value="C:primosome complex"/>
    <property type="evidence" value="ECO:0007669"/>
    <property type="project" value="UniProtKB-UniRule"/>
</dbReference>
<dbReference type="NCBIfam" id="TIGR00665">
    <property type="entry name" value="DnaB"/>
    <property type="match status" value="1"/>
</dbReference>
<keyword evidence="3 14" id="KW-0639">Primosome</keyword>
<dbReference type="EMBL" id="CP059851">
    <property type="protein sequence ID" value="QMW22242.1"/>
    <property type="molecule type" value="Genomic_DNA"/>
</dbReference>
<proteinExistence type="inferred from homology"/>
<dbReference type="RefSeq" id="WP_182295087.1">
    <property type="nucleotide sequence ID" value="NZ_CP059851.1"/>
</dbReference>
<dbReference type="Pfam" id="PF03796">
    <property type="entry name" value="DnaB_C"/>
    <property type="match status" value="1"/>
</dbReference>
<evidence type="ECO:0000256" key="12">
    <source>
        <dbReference type="ARBA" id="ARBA00048954"/>
    </source>
</evidence>
<dbReference type="CDD" id="cd00984">
    <property type="entry name" value="DnaB_C"/>
    <property type="match status" value="1"/>
</dbReference>
<evidence type="ECO:0000256" key="4">
    <source>
        <dbReference type="ARBA" id="ARBA00022705"/>
    </source>
</evidence>
<gene>
    <name evidence="16" type="ORF">H3309_12855</name>
</gene>
<dbReference type="InterPro" id="IPR007692">
    <property type="entry name" value="DNA_helicase_DnaB"/>
</dbReference>
<keyword evidence="6 14" id="KW-0378">Hydrolase</keyword>
<keyword evidence="9 14" id="KW-0238">DNA-binding</keyword>
<dbReference type="KEGG" id="sand:H3309_12855"/>
<evidence type="ECO:0000313" key="16">
    <source>
        <dbReference type="EMBL" id="QMW22242.1"/>
    </source>
</evidence>
<keyword evidence="8 14" id="KW-0067">ATP-binding</keyword>
<sequence length="496" mass="53576">MAGTIYQFPGGAAPDPEAANVPHNIDAERALLGALLLENRLFEDVNLKLRAEHFYEPMHGRIYDQIGRLADRNMIANPVTLRPLFESDPAMAELGGPAYLLRLTEDHGVLLAARDCATQIYDLALLRELIHVGTNLVAGATDTSSDVAPLAQIEAAEEALYRVAEQGEVSGAVQGFAAAAQKAVEMAAKAMKSGGHLSGLTTGLDGINNKIGGLHNSDLVIIAGRPAMGKTALATNMAFSCALRFMGDTATGMSGSAGAPVAFFSLEMSAEQLANRILAEQAGISSEDLRMGRINQGDFNNLARAAANLQDLPLHIDDTPALSIAQLRARARRLKRQKKIGLIVVDYLQLLQGSGSRASDNRVNEISEITRGLKTLAKELDVPVIALSQLSRAVENREDKRPQLADLRESGTIEQDADIVMFVYRDEYYHANKKPEDGSEKFDAWLQKAHRIEGRAEVIVAKQRHGATGIVPLMFAKTVTRFSDPADGDWGYGDDN</sequence>
<organism evidence="16 17">
    <name type="scientific">Sandaracinobacteroides saxicola</name>
    <dbReference type="NCBI Taxonomy" id="2759707"/>
    <lineage>
        <taxon>Bacteria</taxon>
        <taxon>Pseudomonadati</taxon>
        <taxon>Pseudomonadota</taxon>
        <taxon>Alphaproteobacteria</taxon>
        <taxon>Sphingomonadales</taxon>
        <taxon>Sphingosinicellaceae</taxon>
        <taxon>Sandaracinobacteroides</taxon>
    </lineage>
</organism>